<feature type="non-terminal residue" evidence="2">
    <location>
        <position position="1"/>
    </location>
</feature>
<dbReference type="Proteomes" id="UP001434883">
    <property type="component" value="Unassembled WGS sequence"/>
</dbReference>
<evidence type="ECO:0000313" key="3">
    <source>
        <dbReference type="Proteomes" id="UP001434883"/>
    </source>
</evidence>
<accession>A0ABV0QG92</accession>
<proteinExistence type="predicted"/>
<reference evidence="2 3" key="1">
    <citation type="submission" date="2021-06" db="EMBL/GenBank/DDBJ databases">
        <authorList>
            <person name="Palmer J.M."/>
        </authorList>
    </citation>
    <scope>NUCLEOTIDE SEQUENCE [LARGE SCALE GENOMIC DNA]</scope>
    <source>
        <strain evidence="2 3">XC_2019</strain>
        <tissue evidence="2">Muscle</tissue>
    </source>
</reference>
<dbReference type="EMBL" id="JAHRIN010009309">
    <property type="protein sequence ID" value="MEQ2194488.1"/>
    <property type="molecule type" value="Genomic_DNA"/>
</dbReference>
<feature type="region of interest" description="Disordered" evidence="1">
    <location>
        <begin position="35"/>
        <end position="61"/>
    </location>
</feature>
<evidence type="ECO:0000256" key="1">
    <source>
        <dbReference type="SAM" id="MobiDB-lite"/>
    </source>
</evidence>
<evidence type="ECO:0000313" key="2">
    <source>
        <dbReference type="EMBL" id="MEQ2194488.1"/>
    </source>
</evidence>
<protein>
    <submittedName>
        <fullName evidence="2">Uncharacterized protein</fullName>
    </submittedName>
</protein>
<comment type="caution">
    <text evidence="2">The sequence shown here is derived from an EMBL/GenBank/DDBJ whole genome shotgun (WGS) entry which is preliminary data.</text>
</comment>
<keyword evidence="3" id="KW-1185">Reference proteome</keyword>
<name>A0ABV0QG92_9TELE</name>
<sequence>LSASVQLLPGFGSPESAVGVLRQFPLSFSVIEGQLHPELPGSSPKTRPTPAARATPGNDSRTADFLDGTGFYIILLQWAKTQMSALAV</sequence>
<organism evidence="2 3">
    <name type="scientific">Xenoophorus captivus</name>
    <dbReference type="NCBI Taxonomy" id="1517983"/>
    <lineage>
        <taxon>Eukaryota</taxon>
        <taxon>Metazoa</taxon>
        <taxon>Chordata</taxon>
        <taxon>Craniata</taxon>
        <taxon>Vertebrata</taxon>
        <taxon>Euteleostomi</taxon>
        <taxon>Actinopterygii</taxon>
        <taxon>Neopterygii</taxon>
        <taxon>Teleostei</taxon>
        <taxon>Neoteleostei</taxon>
        <taxon>Acanthomorphata</taxon>
        <taxon>Ovalentaria</taxon>
        <taxon>Atherinomorphae</taxon>
        <taxon>Cyprinodontiformes</taxon>
        <taxon>Goodeidae</taxon>
        <taxon>Xenoophorus</taxon>
    </lineage>
</organism>
<gene>
    <name evidence="2" type="ORF">XENOCAPTIV_030064</name>
</gene>